<dbReference type="HOGENOM" id="CLU_2197241_0_0_1"/>
<gene>
    <name evidence="2" type="ORF">GLAREA_07291</name>
</gene>
<sequence>MAADATAVSSSVEQGNKTDFRSSSPYPIGRRIPSESTSVLPNRTETMFAWFQIANTPVLVTKVAWIDIPARFTDHKLIFALLLSAIVTSEDLREVTTYFNIRRDAILR</sequence>
<dbReference type="RefSeq" id="XP_008080170.1">
    <property type="nucleotide sequence ID" value="XM_008081979.1"/>
</dbReference>
<dbReference type="AlphaFoldDB" id="S3E0V9"/>
<dbReference type="EMBL" id="KE145359">
    <property type="protein sequence ID" value="EPE32158.1"/>
    <property type="molecule type" value="Genomic_DNA"/>
</dbReference>
<dbReference type="GeneID" id="19466344"/>
<evidence type="ECO:0000313" key="2">
    <source>
        <dbReference type="EMBL" id="EPE32158.1"/>
    </source>
</evidence>
<evidence type="ECO:0000313" key="3">
    <source>
        <dbReference type="Proteomes" id="UP000016922"/>
    </source>
</evidence>
<feature type="compositionally biased region" description="Polar residues" evidence="1">
    <location>
        <begin position="7"/>
        <end position="25"/>
    </location>
</feature>
<protein>
    <submittedName>
        <fullName evidence="2">Uncharacterized protein</fullName>
    </submittedName>
</protein>
<dbReference type="KEGG" id="glz:GLAREA_07291"/>
<proteinExistence type="predicted"/>
<dbReference type="Proteomes" id="UP000016922">
    <property type="component" value="Unassembled WGS sequence"/>
</dbReference>
<evidence type="ECO:0000256" key="1">
    <source>
        <dbReference type="SAM" id="MobiDB-lite"/>
    </source>
</evidence>
<accession>S3E0V9</accession>
<feature type="region of interest" description="Disordered" evidence="1">
    <location>
        <begin position="1"/>
        <end position="37"/>
    </location>
</feature>
<reference evidence="2 3" key="1">
    <citation type="journal article" date="2013" name="BMC Genomics">
        <title>Genomics-driven discovery of the pneumocandin biosynthetic gene cluster in the fungus Glarea lozoyensis.</title>
        <authorList>
            <person name="Chen L."/>
            <person name="Yue Q."/>
            <person name="Zhang X."/>
            <person name="Xiang M."/>
            <person name="Wang C."/>
            <person name="Li S."/>
            <person name="Che Y."/>
            <person name="Ortiz-Lopez F.J."/>
            <person name="Bills G.F."/>
            <person name="Liu X."/>
            <person name="An Z."/>
        </authorList>
    </citation>
    <scope>NUCLEOTIDE SEQUENCE [LARGE SCALE GENOMIC DNA]</scope>
    <source>
        <strain evidence="3">ATCC 20868 / MF5171</strain>
    </source>
</reference>
<name>S3E0V9_GLAL2</name>
<organism evidence="2 3">
    <name type="scientific">Glarea lozoyensis (strain ATCC 20868 / MF5171)</name>
    <dbReference type="NCBI Taxonomy" id="1116229"/>
    <lineage>
        <taxon>Eukaryota</taxon>
        <taxon>Fungi</taxon>
        <taxon>Dikarya</taxon>
        <taxon>Ascomycota</taxon>
        <taxon>Pezizomycotina</taxon>
        <taxon>Leotiomycetes</taxon>
        <taxon>Helotiales</taxon>
        <taxon>Helotiaceae</taxon>
        <taxon>Glarea</taxon>
    </lineage>
</organism>
<keyword evidence="3" id="KW-1185">Reference proteome</keyword>